<name>A0A0C9Z6X3_9AGAM</name>
<dbReference type="AlphaFoldDB" id="A0A0C9Z6X3"/>
<evidence type="ECO:0000313" key="3">
    <source>
        <dbReference type="Proteomes" id="UP000054018"/>
    </source>
</evidence>
<dbReference type="HOGENOM" id="CLU_185483_1_0_1"/>
<accession>A0A0C9Z6X3</accession>
<protein>
    <submittedName>
        <fullName evidence="2">Uncharacterized protein</fullName>
    </submittedName>
</protein>
<dbReference type="EMBL" id="KN833882">
    <property type="protein sequence ID" value="KIK15643.1"/>
    <property type="molecule type" value="Genomic_DNA"/>
</dbReference>
<gene>
    <name evidence="2" type="ORF">PISMIDRAFT_292633</name>
</gene>
<dbReference type="Proteomes" id="UP000054018">
    <property type="component" value="Unassembled WGS sequence"/>
</dbReference>
<keyword evidence="3" id="KW-1185">Reference proteome</keyword>
<feature type="region of interest" description="Disordered" evidence="1">
    <location>
        <begin position="73"/>
        <end position="106"/>
    </location>
</feature>
<dbReference type="OrthoDB" id="2678818at2759"/>
<organism evidence="2 3">
    <name type="scientific">Pisolithus microcarpus 441</name>
    <dbReference type="NCBI Taxonomy" id="765257"/>
    <lineage>
        <taxon>Eukaryota</taxon>
        <taxon>Fungi</taxon>
        <taxon>Dikarya</taxon>
        <taxon>Basidiomycota</taxon>
        <taxon>Agaricomycotina</taxon>
        <taxon>Agaricomycetes</taxon>
        <taxon>Agaricomycetidae</taxon>
        <taxon>Boletales</taxon>
        <taxon>Sclerodermatineae</taxon>
        <taxon>Pisolithaceae</taxon>
        <taxon>Pisolithus</taxon>
    </lineage>
</organism>
<evidence type="ECO:0000256" key="1">
    <source>
        <dbReference type="SAM" id="MobiDB-lite"/>
    </source>
</evidence>
<proteinExistence type="predicted"/>
<evidence type="ECO:0000313" key="2">
    <source>
        <dbReference type="EMBL" id="KIK15643.1"/>
    </source>
</evidence>
<sequence>MPPPLSPAMYGPRQGLHAIAEIIQNTPHADRGDRMVHLQRIMRDAGAGVSRHELWLTARAAERARWRRVLRDDPIVDTPGTGSSTGPEAPFASIAHQALDTGTKTL</sequence>
<reference evidence="3" key="2">
    <citation type="submission" date="2015-01" db="EMBL/GenBank/DDBJ databases">
        <title>Evolutionary Origins and Diversification of the Mycorrhizal Mutualists.</title>
        <authorList>
            <consortium name="DOE Joint Genome Institute"/>
            <consortium name="Mycorrhizal Genomics Consortium"/>
            <person name="Kohler A."/>
            <person name="Kuo A."/>
            <person name="Nagy L.G."/>
            <person name="Floudas D."/>
            <person name="Copeland A."/>
            <person name="Barry K.W."/>
            <person name="Cichocki N."/>
            <person name="Veneault-Fourrey C."/>
            <person name="LaButti K."/>
            <person name="Lindquist E.A."/>
            <person name="Lipzen A."/>
            <person name="Lundell T."/>
            <person name="Morin E."/>
            <person name="Murat C."/>
            <person name="Riley R."/>
            <person name="Ohm R."/>
            <person name="Sun H."/>
            <person name="Tunlid A."/>
            <person name="Henrissat B."/>
            <person name="Grigoriev I.V."/>
            <person name="Hibbett D.S."/>
            <person name="Martin F."/>
        </authorList>
    </citation>
    <scope>NUCLEOTIDE SEQUENCE [LARGE SCALE GENOMIC DNA]</scope>
    <source>
        <strain evidence="3">441</strain>
    </source>
</reference>
<reference evidence="2 3" key="1">
    <citation type="submission" date="2014-04" db="EMBL/GenBank/DDBJ databases">
        <authorList>
            <consortium name="DOE Joint Genome Institute"/>
            <person name="Kuo A."/>
            <person name="Kohler A."/>
            <person name="Costa M.D."/>
            <person name="Nagy L.G."/>
            <person name="Floudas D."/>
            <person name="Copeland A."/>
            <person name="Barry K.W."/>
            <person name="Cichocki N."/>
            <person name="Veneault-Fourrey C."/>
            <person name="LaButti K."/>
            <person name="Lindquist E.A."/>
            <person name="Lipzen A."/>
            <person name="Lundell T."/>
            <person name="Morin E."/>
            <person name="Murat C."/>
            <person name="Sun H."/>
            <person name="Tunlid A."/>
            <person name="Henrissat B."/>
            <person name="Grigoriev I.V."/>
            <person name="Hibbett D.S."/>
            <person name="Martin F."/>
            <person name="Nordberg H.P."/>
            <person name="Cantor M.N."/>
            <person name="Hua S.X."/>
        </authorList>
    </citation>
    <scope>NUCLEOTIDE SEQUENCE [LARGE SCALE GENOMIC DNA]</scope>
    <source>
        <strain evidence="2 3">441</strain>
    </source>
</reference>